<gene>
    <name evidence="3" type="ORF">MUK42_20732</name>
</gene>
<evidence type="ECO:0000313" key="4">
    <source>
        <dbReference type="Proteomes" id="UP001055439"/>
    </source>
</evidence>
<evidence type="ECO:0000256" key="1">
    <source>
        <dbReference type="SAM" id="MobiDB-lite"/>
    </source>
</evidence>
<reference evidence="3" key="1">
    <citation type="submission" date="2022-05" db="EMBL/GenBank/DDBJ databases">
        <title>The Musa troglodytarum L. genome provides insights into the mechanism of non-climacteric behaviour and enrichment of carotenoids.</title>
        <authorList>
            <person name="Wang J."/>
        </authorList>
    </citation>
    <scope>NUCLEOTIDE SEQUENCE</scope>
    <source>
        <tissue evidence="3">Leaf</tissue>
    </source>
</reference>
<organism evidence="3 4">
    <name type="scientific">Musa troglodytarum</name>
    <name type="common">fe'i banana</name>
    <dbReference type="NCBI Taxonomy" id="320322"/>
    <lineage>
        <taxon>Eukaryota</taxon>
        <taxon>Viridiplantae</taxon>
        <taxon>Streptophyta</taxon>
        <taxon>Embryophyta</taxon>
        <taxon>Tracheophyta</taxon>
        <taxon>Spermatophyta</taxon>
        <taxon>Magnoliopsida</taxon>
        <taxon>Liliopsida</taxon>
        <taxon>Zingiberales</taxon>
        <taxon>Musaceae</taxon>
        <taxon>Musa</taxon>
    </lineage>
</organism>
<keyword evidence="2" id="KW-1133">Transmembrane helix</keyword>
<dbReference type="PANTHER" id="PTHR34967">
    <property type="entry name" value="OS02G0257200 PROTEIN"/>
    <property type="match status" value="1"/>
</dbReference>
<evidence type="ECO:0000313" key="3">
    <source>
        <dbReference type="EMBL" id="URE05360.1"/>
    </source>
</evidence>
<proteinExistence type="predicted"/>
<keyword evidence="2" id="KW-0812">Transmembrane</keyword>
<dbReference type="EMBL" id="CP097507">
    <property type="protein sequence ID" value="URE05360.1"/>
    <property type="molecule type" value="Genomic_DNA"/>
</dbReference>
<name>A0A9E7K6V3_9LILI</name>
<dbReference type="AlphaFoldDB" id="A0A9E7K6V3"/>
<protein>
    <submittedName>
        <fullName evidence="3">Uncharacterized protein</fullName>
    </submittedName>
</protein>
<keyword evidence="4" id="KW-1185">Reference proteome</keyword>
<feature type="transmembrane region" description="Helical" evidence="2">
    <location>
        <begin position="102"/>
        <end position="124"/>
    </location>
</feature>
<feature type="transmembrane region" description="Helical" evidence="2">
    <location>
        <begin position="59"/>
        <end position="82"/>
    </location>
</feature>
<sequence length="306" mass="33490">MVKLASARESRTYGPGSRLARTRWEYINAGLYLFATALLVGGFAAQISPVSSAGAKSGLVAVLAALALLLAVNAHDLVAHLAAVDYCLSLVEFDVQLALVEFAVPLMNTVGVILTFVGILFFLIQMEKGYSYRLEKHALNTLIAGPIFWVIGSIHNVCQIYERADGHVQLLQNSVQVPLIMGSLLFLVAGIVNKHYETLHMLMRTTTQGRSWVWLCLSGSSLFLVGGLMNTVRVFKMQRTEGSRLEKLRGSAYERLAKGREELPLILESSKKSRKQQEEGRPASAPTSVPTPYKDALLGSLTRSIV</sequence>
<feature type="transmembrane region" description="Helical" evidence="2">
    <location>
        <begin position="212"/>
        <end position="235"/>
    </location>
</feature>
<evidence type="ECO:0000256" key="2">
    <source>
        <dbReference type="SAM" id="Phobius"/>
    </source>
</evidence>
<feature type="region of interest" description="Disordered" evidence="1">
    <location>
        <begin position="267"/>
        <end position="306"/>
    </location>
</feature>
<feature type="transmembrane region" description="Helical" evidence="2">
    <location>
        <begin position="170"/>
        <end position="192"/>
    </location>
</feature>
<dbReference type="PANTHER" id="PTHR34967:SF1">
    <property type="entry name" value="OS02G0257200 PROTEIN"/>
    <property type="match status" value="1"/>
</dbReference>
<feature type="compositionally biased region" description="Basic and acidic residues" evidence="1">
    <location>
        <begin position="267"/>
        <end position="281"/>
    </location>
</feature>
<feature type="transmembrane region" description="Helical" evidence="2">
    <location>
        <begin position="26"/>
        <end position="47"/>
    </location>
</feature>
<accession>A0A9E7K6V3</accession>
<dbReference type="Proteomes" id="UP001055439">
    <property type="component" value="Chromosome 5"/>
</dbReference>
<dbReference type="OrthoDB" id="1689175at2759"/>
<keyword evidence="2" id="KW-0472">Membrane</keyword>